<organism evidence="2 3">
    <name type="scientific">Encephalitozoon intestinalis (strain ATCC 50506)</name>
    <name type="common">Microsporidian parasite</name>
    <name type="synonym">Septata intestinalis</name>
    <dbReference type="NCBI Taxonomy" id="876142"/>
    <lineage>
        <taxon>Eukaryota</taxon>
        <taxon>Fungi</taxon>
        <taxon>Fungi incertae sedis</taxon>
        <taxon>Microsporidia</taxon>
        <taxon>Unikaryonidae</taxon>
        <taxon>Encephalitozoon</taxon>
    </lineage>
</organism>
<reference evidence="2 3" key="1">
    <citation type="journal article" date="2010" name="Nat. Commun.">
        <title>The complete sequence of the smallest known nuclear genome from the microsporidian Encephalitozoon intestinalis.</title>
        <authorList>
            <person name="Corradi N."/>
            <person name="Pombert J.-F."/>
            <person name="Farinelli L."/>
            <person name="Didier E.S."/>
            <person name="Keeling P.J."/>
        </authorList>
    </citation>
    <scope>NUCLEOTIDE SEQUENCE [LARGE SCALE GENOMIC DNA]</scope>
    <source>
        <strain evidence="2 3">ATCC 50506</strain>
    </source>
</reference>
<sequence>MGARKNRMRGRGRIQGAGRSIVIERSEVKKEEKAEGKFNVDFQELNEELSGIELKEENSKCSDVDEMVCERVCKDDKVEEVPEVSEINRENTVDEEVEAEKKEENIENRKEEGEDAVKASQALYPATPSVLTTVIPQTPMRRVLHEEGSHLFVKEESMALPGKVIINRYPGHLFIHIDQVERFMTSRKEVESVSIKIESKGIFYETKKYPVQPDIGINEMLQVPINKAESNGTPLRFILLLYHRSGNIVKSCETVLVVDGSRIRSIHNNLLESRLAWDNYVSRNLFKSIRSFFTSGAPDAWSLKIYLSFVSDDELRLIPAPLPQDLKSLSKWLVVKKFSYNIWFRGFVNVRGDVEKACTNLWKRRYVRCYGYMIFIFNEHSRSLVGTINLVDASFDPSTSNKVYLENFLRINVGEKVVELHFDTKDKYNTCRSALTMMLPRTLFHKKG</sequence>
<reference evidence="2 3" key="2">
    <citation type="journal article" date="2012" name="Proc. Natl. Acad. Sci. U.S.A.">
        <title>Gain and loss of multiple functionally related, horizontally transferred genes in the reduced genomes of two microsporidian parasites.</title>
        <authorList>
            <person name="Pombert J.-F."/>
            <person name="Selman M."/>
            <person name="Burki F."/>
            <person name="Bardell F.T."/>
            <person name="Farinelli L."/>
            <person name="Solter L.F."/>
            <person name="Whitman D.W."/>
            <person name="Weiss L.M."/>
            <person name="Corradi N."/>
            <person name="Keeling P.J."/>
        </authorList>
    </citation>
    <scope>NUCLEOTIDE SEQUENCE [LARGE SCALE GENOMIC DNA]</scope>
    <source>
        <strain evidence="2 3">ATCC 50506</strain>
    </source>
</reference>
<keyword evidence="3" id="KW-1185">Reference proteome</keyword>
<dbReference type="VEuPathDB" id="MicrosporidiaDB:Eint_081210"/>
<accession>E0S8T6</accession>
<name>E0S8T6_ENCIT</name>
<dbReference type="RefSeq" id="XP_003073413.1">
    <property type="nucleotide sequence ID" value="XM_003073367.1"/>
</dbReference>
<evidence type="ECO:0000313" key="2">
    <source>
        <dbReference type="EMBL" id="ADM12053.1"/>
    </source>
</evidence>
<dbReference type="AlphaFoldDB" id="E0S8T6"/>
<dbReference type="OrthoDB" id="2191243at2759"/>
<feature type="region of interest" description="Disordered" evidence="1">
    <location>
        <begin position="91"/>
        <end position="114"/>
    </location>
</feature>
<dbReference type="GeneID" id="9698241"/>
<gene>
    <name evidence="2" type="ORF">Eint_081210</name>
</gene>
<dbReference type="SUPFAM" id="SSF50729">
    <property type="entry name" value="PH domain-like"/>
    <property type="match status" value="1"/>
</dbReference>
<protein>
    <submittedName>
        <fullName evidence="2">Uncharacterized protein</fullName>
    </submittedName>
</protein>
<evidence type="ECO:0000256" key="1">
    <source>
        <dbReference type="SAM" id="MobiDB-lite"/>
    </source>
</evidence>
<dbReference type="Proteomes" id="UP000002313">
    <property type="component" value="Chromosome VIII"/>
</dbReference>
<proteinExistence type="predicted"/>
<dbReference type="HOGENOM" id="CLU_577581_0_0_1"/>
<dbReference type="EMBL" id="CP001949">
    <property type="protein sequence ID" value="ADM12053.1"/>
    <property type="molecule type" value="Genomic_DNA"/>
</dbReference>
<evidence type="ECO:0000313" key="3">
    <source>
        <dbReference type="Proteomes" id="UP000002313"/>
    </source>
</evidence>
<feature type="compositionally biased region" description="Basic and acidic residues" evidence="1">
    <location>
        <begin position="99"/>
        <end position="114"/>
    </location>
</feature>
<dbReference type="KEGG" id="ein:Eint_081210"/>